<sequence>MASLRQSCDLRKSRANAVVSLSASCCLSRCYPVPYEHHRHLRHFIAQNDANHGVK</sequence>
<dbReference type="AlphaFoldDB" id="U2MHA9"/>
<dbReference type="PROSITE" id="PS51257">
    <property type="entry name" value="PROKAR_LIPOPROTEIN"/>
    <property type="match status" value="1"/>
</dbReference>
<accession>U2MHA9</accession>
<reference evidence="1 2" key="1">
    <citation type="submission" date="2013-08" db="EMBL/GenBank/DDBJ databases">
        <authorList>
            <person name="Durkin A.S."/>
            <person name="Haft D.R."/>
            <person name="McCorrison J."/>
            <person name="Torralba M."/>
            <person name="Gillis M."/>
            <person name="Haft D.H."/>
            <person name="Methe B."/>
            <person name="Sutton G."/>
            <person name="Nelson K.E."/>
        </authorList>
    </citation>
    <scope>NUCLEOTIDE SEQUENCE [LARGE SCALE GENOMIC DNA]</scope>
    <source>
        <strain evidence="1 2">F0493</strain>
    </source>
</reference>
<comment type="caution">
    <text evidence="1">The sequence shown here is derived from an EMBL/GenBank/DDBJ whole genome shotgun (WGS) entry which is preliminary data.</text>
</comment>
<keyword evidence="1" id="KW-0449">Lipoprotein</keyword>
<proteinExistence type="predicted"/>
<gene>
    <name evidence="1" type="ORF">HMPREF9145_1707</name>
</gene>
<dbReference type="EMBL" id="AWGW01000029">
    <property type="protein sequence ID" value="ERJ98643.1"/>
    <property type="molecule type" value="Genomic_DNA"/>
</dbReference>
<protein>
    <submittedName>
        <fullName evidence="1">Putative lipoprotein</fullName>
    </submittedName>
</protein>
<evidence type="ECO:0000313" key="1">
    <source>
        <dbReference type="EMBL" id="ERJ98643.1"/>
    </source>
</evidence>
<organism evidence="1 2">
    <name type="scientific">Segatella salivae F0493</name>
    <dbReference type="NCBI Taxonomy" id="1395125"/>
    <lineage>
        <taxon>Bacteria</taxon>
        <taxon>Pseudomonadati</taxon>
        <taxon>Bacteroidota</taxon>
        <taxon>Bacteroidia</taxon>
        <taxon>Bacteroidales</taxon>
        <taxon>Prevotellaceae</taxon>
        <taxon>Segatella</taxon>
    </lineage>
</organism>
<name>U2MHA9_9BACT</name>
<dbReference type="Proteomes" id="UP000017023">
    <property type="component" value="Unassembled WGS sequence"/>
</dbReference>
<evidence type="ECO:0000313" key="2">
    <source>
        <dbReference type="Proteomes" id="UP000017023"/>
    </source>
</evidence>